<evidence type="ECO:0000313" key="4">
    <source>
        <dbReference type="EMBL" id="KAH7427051.1"/>
    </source>
</evidence>
<feature type="domain" description="Pseudouridine synthase RsuA/RluA-like" evidence="3">
    <location>
        <begin position="100"/>
        <end position="280"/>
    </location>
</feature>
<dbReference type="InterPro" id="IPR020103">
    <property type="entry name" value="PsdUridine_synth_cat_dom_sf"/>
</dbReference>
<dbReference type="SUPFAM" id="SSF55174">
    <property type="entry name" value="Alpha-L RNA-binding motif"/>
    <property type="match status" value="1"/>
</dbReference>
<dbReference type="PANTHER" id="PTHR21600:SF88">
    <property type="entry name" value="RNA PSEUDOURIDINE SYNTHASE 5"/>
    <property type="match status" value="1"/>
</dbReference>
<evidence type="ECO:0000256" key="2">
    <source>
        <dbReference type="PROSITE-ProRule" id="PRU00182"/>
    </source>
</evidence>
<proteinExistence type="predicted"/>
<accession>A0A8T2TTU6</accession>
<dbReference type="InterPro" id="IPR050188">
    <property type="entry name" value="RluA_PseudoU_synthase"/>
</dbReference>
<protein>
    <recommendedName>
        <fullName evidence="3">Pseudouridine synthase RsuA/RluA-like domain-containing protein</fullName>
    </recommendedName>
</protein>
<comment type="caution">
    <text evidence="4">The sequence shown here is derived from an EMBL/GenBank/DDBJ whole genome shotgun (WGS) entry which is preliminary data.</text>
</comment>
<name>A0A8T2TTU6_CERRI</name>
<dbReference type="PROSITE" id="PS50889">
    <property type="entry name" value="S4"/>
    <property type="match status" value="1"/>
</dbReference>
<dbReference type="OMA" id="WIYREQV"/>
<evidence type="ECO:0000256" key="1">
    <source>
        <dbReference type="ARBA" id="ARBA00000073"/>
    </source>
</evidence>
<dbReference type="GO" id="GO:0000455">
    <property type="term" value="P:enzyme-directed rRNA pseudouridine synthesis"/>
    <property type="evidence" value="ECO:0007669"/>
    <property type="project" value="TreeGrafter"/>
</dbReference>
<dbReference type="OrthoDB" id="428658at2759"/>
<evidence type="ECO:0000259" key="3">
    <source>
        <dbReference type="Pfam" id="PF00849"/>
    </source>
</evidence>
<gene>
    <name evidence="4" type="ORF">KP509_10G028300</name>
</gene>
<dbReference type="GO" id="GO:0003723">
    <property type="term" value="F:RNA binding"/>
    <property type="evidence" value="ECO:0007669"/>
    <property type="project" value="UniProtKB-KW"/>
</dbReference>
<dbReference type="CDD" id="cd02869">
    <property type="entry name" value="PseudoU_synth_RluA_like"/>
    <property type="match status" value="1"/>
</dbReference>
<dbReference type="AlphaFoldDB" id="A0A8T2TTU6"/>
<reference evidence="4" key="1">
    <citation type="submission" date="2021-08" db="EMBL/GenBank/DDBJ databases">
        <title>WGS assembly of Ceratopteris richardii.</title>
        <authorList>
            <person name="Marchant D.B."/>
            <person name="Chen G."/>
            <person name="Jenkins J."/>
            <person name="Shu S."/>
            <person name="Leebens-Mack J."/>
            <person name="Grimwood J."/>
            <person name="Schmutz J."/>
            <person name="Soltis P."/>
            <person name="Soltis D."/>
            <person name="Chen Z.-H."/>
        </authorList>
    </citation>
    <scope>NUCLEOTIDE SEQUENCE</scope>
    <source>
        <strain evidence="4">Whitten #5841</strain>
        <tissue evidence="4">Leaf</tissue>
    </source>
</reference>
<organism evidence="4 5">
    <name type="scientific">Ceratopteris richardii</name>
    <name type="common">Triangle waterfern</name>
    <dbReference type="NCBI Taxonomy" id="49495"/>
    <lineage>
        <taxon>Eukaryota</taxon>
        <taxon>Viridiplantae</taxon>
        <taxon>Streptophyta</taxon>
        <taxon>Embryophyta</taxon>
        <taxon>Tracheophyta</taxon>
        <taxon>Polypodiopsida</taxon>
        <taxon>Polypodiidae</taxon>
        <taxon>Polypodiales</taxon>
        <taxon>Pteridineae</taxon>
        <taxon>Pteridaceae</taxon>
        <taxon>Parkerioideae</taxon>
        <taxon>Ceratopteris</taxon>
    </lineage>
</organism>
<dbReference type="InterPro" id="IPR006145">
    <property type="entry name" value="PsdUridine_synth_RsuA/RluA"/>
</dbReference>
<keyword evidence="5" id="KW-1185">Reference proteome</keyword>
<dbReference type="EMBL" id="CM035415">
    <property type="protein sequence ID" value="KAH7427051.1"/>
    <property type="molecule type" value="Genomic_DNA"/>
</dbReference>
<dbReference type="Proteomes" id="UP000825935">
    <property type="component" value="Chromosome 10"/>
</dbReference>
<dbReference type="PANTHER" id="PTHR21600">
    <property type="entry name" value="MITOCHONDRIAL RNA PSEUDOURIDINE SYNTHASE"/>
    <property type="match status" value="1"/>
</dbReference>
<sequence>MESFGVPWPPLNEGILYRDDLPATFPTSSLLDFYCTKYKHSAPREGWQQRILNGQIMVDGEVVEKLDRYVRAGNQLTYHRLPWTEPPAPWMLEILYEDDHLLAVNKPSGFQVLPGGLYQQRTVLTQLMWRYTSAADTQTQMQTRSCVPSPVHRLGRGTSGVLLCAKTKVVKSKLSVELAKGASLQVSNQFDICSVAEKHIVKIYRALVVGIIDIDETFIEEPIGMISYPGVLKGLYAATPEGKPSRSKVVVLQRDLKNNCTLVQVEIFSGRPHQIRIHLAFLGYPLKGDPLYISGGKPDTSHMALLEDFQQGIINQDDGGYLKPINPVPGECGYHLHAHKLMFIHPITEKPLQIVARCPSTLCMPGEECN</sequence>
<dbReference type="PROSITE" id="PS01129">
    <property type="entry name" value="PSI_RLU"/>
    <property type="match status" value="1"/>
</dbReference>
<dbReference type="InterPro" id="IPR006224">
    <property type="entry name" value="PsdUridine_synth_RluA-like_CS"/>
</dbReference>
<keyword evidence="2" id="KW-0694">RNA-binding</keyword>
<evidence type="ECO:0000313" key="5">
    <source>
        <dbReference type="Proteomes" id="UP000825935"/>
    </source>
</evidence>
<dbReference type="SUPFAM" id="SSF55120">
    <property type="entry name" value="Pseudouridine synthase"/>
    <property type="match status" value="1"/>
</dbReference>
<comment type="catalytic activity">
    <reaction evidence="1">
        <text>a uridine in RNA = a pseudouridine in RNA</text>
        <dbReference type="Rhea" id="RHEA:48348"/>
        <dbReference type="Rhea" id="RHEA-COMP:12068"/>
        <dbReference type="Rhea" id="RHEA-COMP:12069"/>
        <dbReference type="ChEBI" id="CHEBI:65314"/>
        <dbReference type="ChEBI" id="CHEBI:65315"/>
    </reaction>
</comment>
<dbReference type="GO" id="GO:0009982">
    <property type="term" value="F:pseudouridine synthase activity"/>
    <property type="evidence" value="ECO:0007669"/>
    <property type="project" value="InterPro"/>
</dbReference>
<dbReference type="Gene3D" id="3.30.2350.10">
    <property type="entry name" value="Pseudouridine synthase"/>
    <property type="match status" value="1"/>
</dbReference>
<dbReference type="Pfam" id="PF00849">
    <property type="entry name" value="PseudoU_synth_2"/>
    <property type="match status" value="1"/>
</dbReference>